<accession>A0AAD8QDR8</accession>
<feature type="region of interest" description="Disordered" evidence="1">
    <location>
        <begin position="77"/>
        <end position="124"/>
    </location>
</feature>
<dbReference type="GeneID" id="85440688"/>
<dbReference type="Proteomes" id="UP001230504">
    <property type="component" value="Unassembled WGS sequence"/>
</dbReference>
<dbReference type="RefSeq" id="XP_060421268.1">
    <property type="nucleotide sequence ID" value="XM_060556448.1"/>
</dbReference>
<proteinExistence type="predicted"/>
<dbReference type="AlphaFoldDB" id="A0AAD8QDR8"/>
<organism evidence="2 3">
    <name type="scientific">Colletotrichum navitas</name>
    <dbReference type="NCBI Taxonomy" id="681940"/>
    <lineage>
        <taxon>Eukaryota</taxon>
        <taxon>Fungi</taxon>
        <taxon>Dikarya</taxon>
        <taxon>Ascomycota</taxon>
        <taxon>Pezizomycotina</taxon>
        <taxon>Sordariomycetes</taxon>
        <taxon>Hypocreomycetidae</taxon>
        <taxon>Glomerellales</taxon>
        <taxon>Glomerellaceae</taxon>
        <taxon>Colletotrichum</taxon>
        <taxon>Colletotrichum graminicola species complex</taxon>
    </lineage>
</organism>
<comment type="caution">
    <text evidence="2">The sequence shown here is derived from an EMBL/GenBank/DDBJ whole genome shotgun (WGS) entry which is preliminary data.</text>
</comment>
<protein>
    <submittedName>
        <fullName evidence="2">Uncharacterized protein</fullName>
    </submittedName>
</protein>
<reference evidence="2" key="1">
    <citation type="submission" date="2021-06" db="EMBL/GenBank/DDBJ databases">
        <title>Comparative genomics, transcriptomics and evolutionary studies reveal genomic signatures of adaptation to plant cell wall in hemibiotrophic fungi.</title>
        <authorList>
            <consortium name="DOE Joint Genome Institute"/>
            <person name="Baroncelli R."/>
            <person name="Diaz J.F."/>
            <person name="Benocci T."/>
            <person name="Peng M."/>
            <person name="Battaglia E."/>
            <person name="Haridas S."/>
            <person name="Andreopoulos W."/>
            <person name="Labutti K."/>
            <person name="Pangilinan J."/>
            <person name="Floch G.L."/>
            <person name="Makela M.R."/>
            <person name="Henrissat B."/>
            <person name="Grigoriev I.V."/>
            <person name="Crouch J.A."/>
            <person name="De Vries R.P."/>
            <person name="Sukno S.A."/>
            <person name="Thon M.R."/>
        </authorList>
    </citation>
    <scope>NUCLEOTIDE SEQUENCE</scope>
    <source>
        <strain evidence="2">CBS 125086</strain>
    </source>
</reference>
<sequence length="255" mass="27880">MNEDHQAISSPSCPTHPPCLSALKAERASRVRTFSPLPLLKHTHTHTHHKQTRLHSETFLHIAPDPPRTVALNQVNTSKPKHSVPSGPLLSSKSTDKRPVSRPIACALSPPGTTNRPTWSHPGVPPSAHVYATLKPLEPRKRTLLLRQTRSQVPKSRRRGQADLQTATAGPGHFFHAECRTPMAMSFCGVFYFIVGETGTSNSPFPLLTWHFDLASPLVSTVSVPSLSYGHSCHHPSLVPANHAVQSVRCTCTVL</sequence>
<dbReference type="EMBL" id="JAHLJV010000001">
    <property type="protein sequence ID" value="KAK1600772.1"/>
    <property type="molecule type" value="Genomic_DNA"/>
</dbReference>
<evidence type="ECO:0000256" key="1">
    <source>
        <dbReference type="SAM" id="MobiDB-lite"/>
    </source>
</evidence>
<keyword evidence="3" id="KW-1185">Reference proteome</keyword>
<evidence type="ECO:0000313" key="2">
    <source>
        <dbReference type="EMBL" id="KAK1600772.1"/>
    </source>
</evidence>
<evidence type="ECO:0000313" key="3">
    <source>
        <dbReference type="Proteomes" id="UP001230504"/>
    </source>
</evidence>
<gene>
    <name evidence="2" type="ORF">LY79DRAFT_534624</name>
</gene>
<name>A0AAD8QDR8_9PEZI</name>